<dbReference type="RefSeq" id="WP_035136162.1">
    <property type="nucleotide sequence ID" value="NZ_JRLV01000030.1"/>
</dbReference>
<keyword evidence="2" id="KW-1185">Reference proteome</keyword>
<dbReference type="eggNOG" id="COG2070">
    <property type="taxonomic scope" value="Bacteria"/>
</dbReference>
<proteinExistence type="predicted"/>
<dbReference type="Proteomes" id="UP000030129">
    <property type="component" value="Unassembled WGS sequence"/>
</dbReference>
<reference evidence="1 2" key="1">
    <citation type="submission" date="2013-09" db="EMBL/GenBank/DDBJ databases">
        <authorList>
            <person name="Zeng Z."/>
            <person name="Chen C."/>
        </authorList>
    </citation>
    <scope>NUCLEOTIDE SEQUENCE [LARGE SCALE GENOMIC DNA]</scope>
    <source>
        <strain evidence="1 2">F44-8</strain>
    </source>
</reference>
<name>A0A0A2LHU8_9FLAO</name>
<evidence type="ECO:0000313" key="2">
    <source>
        <dbReference type="Proteomes" id="UP000030129"/>
    </source>
</evidence>
<sequence length="597" mass="68182">MTTIKQPHSFHIPVMGLAYTIDSPIKVAQFGIDSVISIVDDELIEKMHAFYSEKFELPYREISKKISDYRAERITAYLNTVDKIVKQKYDTFCTELVNSKKALSNFVDMLPTVSDLKKGLQFYVSSPFDQTNEIRSFLTKHFRPGAIDVNIMTKVDKVNYSENETLPSCYNDAHAALRGFANSRLESAVVLSAGMNPSLYNYLAEFPDFFPDATGKLNKKVILKVSDFRSALIQSKFLAKKGIWVSEYRIESGLNCGGHAFATNGLLLGPIMEEFKQRKQELISPVYELWVKELEQKQTFIPKEPLEVKITVQGGVGTAEEHQFLLDYYKTDSVGWGSPFLLVPEATTTDAATRKLLMEAGENDFYKSEISPLGVPFNTVKGTSNECIKNNRVLQNKAGSSCPKKLLALHNEYDEKGICTASRKYQKRKLFELEQYRDTITETEYRQKQDTIVAKSCLCVGLANPAYMENNIHVKGEEQGVVICPGPNMAYFNREVSLFDMVRHIYGYTSVLQNQDRPNMFIKELQLYVNYLKEHLLLETETSEKQMKKWVTFKDNLLSGIDYYSKLFIYNSCFEVQRDKILNSLNGYRTELESIAI</sequence>
<dbReference type="STRING" id="1406840.Q763_16975"/>
<accession>A0A0A2LHU8</accession>
<dbReference type="AlphaFoldDB" id="A0A0A2LHU8"/>
<dbReference type="EMBL" id="JRLV01000030">
    <property type="protein sequence ID" value="KGO78738.1"/>
    <property type="molecule type" value="Genomic_DNA"/>
</dbReference>
<gene>
    <name evidence="1" type="ORF">Q763_16975</name>
</gene>
<evidence type="ECO:0000313" key="1">
    <source>
        <dbReference type="EMBL" id="KGO78738.1"/>
    </source>
</evidence>
<organism evidence="1 2">
    <name type="scientific">Flavobacterium beibuense F44-8</name>
    <dbReference type="NCBI Taxonomy" id="1406840"/>
    <lineage>
        <taxon>Bacteria</taxon>
        <taxon>Pseudomonadati</taxon>
        <taxon>Bacteroidota</taxon>
        <taxon>Flavobacteriia</taxon>
        <taxon>Flavobacteriales</taxon>
        <taxon>Flavobacteriaceae</taxon>
        <taxon>Flavobacterium</taxon>
    </lineage>
</organism>
<protein>
    <submittedName>
        <fullName evidence="1">Uncharacterized protein</fullName>
    </submittedName>
</protein>
<comment type="caution">
    <text evidence="1">The sequence shown here is derived from an EMBL/GenBank/DDBJ whole genome shotgun (WGS) entry which is preliminary data.</text>
</comment>